<sequence>MAASDVDRANILRRHSAQAALALLMACVLTACSPVEGTRADPAEPTVSVLEAIQTSGEFGLPVWPEILGVESDSGADIRYRMAMRLDDGQLEEFLSQFLLGPQPSDIPKSMSVIAGPALESAPDPQYLQNGIDSTNGAFVREIIIDKRAPDETYVHISVYTL</sequence>
<gene>
    <name evidence="1" type="ORF">RMCC_1891</name>
</gene>
<dbReference type="AlphaFoldDB" id="A0A117I9L3"/>
<evidence type="ECO:0000313" key="1">
    <source>
        <dbReference type="EMBL" id="GAS94925.1"/>
    </source>
</evidence>
<proteinExistence type="predicted"/>
<reference evidence="2" key="2">
    <citation type="submission" date="2016-02" db="EMBL/GenBank/DDBJ databases">
        <title>Draft genome sequence of five rapidly growing Mycobacterium species.</title>
        <authorList>
            <person name="Katahira K."/>
            <person name="Gotou Y."/>
            <person name="Iida K."/>
            <person name="Ogura Y."/>
            <person name="Hayashi T."/>
        </authorList>
    </citation>
    <scope>NUCLEOTIDE SEQUENCE [LARGE SCALE GENOMIC DNA]</scope>
    <source>
        <strain evidence="2">JCM15298</strain>
    </source>
</reference>
<protein>
    <submittedName>
        <fullName evidence="1">Uncharacterized protein</fullName>
    </submittedName>
</protein>
<dbReference type="Proteomes" id="UP000069443">
    <property type="component" value="Unassembled WGS sequence"/>
</dbReference>
<dbReference type="EMBL" id="BCSY01000035">
    <property type="protein sequence ID" value="GAS94925.1"/>
    <property type="molecule type" value="Genomic_DNA"/>
</dbReference>
<organism evidence="1 2">
    <name type="scientific">Mycolicibacterium canariasense</name>
    <name type="common">Mycobacterium canariasense</name>
    <dbReference type="NCBI Taxonomy" id="228230"/>
    <lineage>
        <taxon>Bacteria</taxon>
        <taxon>Bacillati</taxon>
        <taxon>Actinomycetota</taxon>
        <taxon>Actinomycetes</taxon>
        <taxon>Mycobacteriales</taxon>
        <taxon>Mycobacteriaceae</taxon>
        <taxon>Mycolicibacterium</taxon>
    </lineage>
</organism>
<reference evidence="2" key="1">
    <citation type="journal article" date="2016" name="Genome Announc.">
        <title>Draft Genome Sequences of Five Rapidly Growing Mycobacterium Species, M. thermoresistibile, M. fortuitum subsp. acetamidolyticum, M. canariasense, M. brisbanense, and M. novocastrense.</title>
        <authorList>
            <person name="Katahira K."/>
            <person name="Ogura Y."/>
            <person name="Gotoh Y."/>
            <person name="Hayashi T."/>
        </authorList>
    </citation>
    <scope>NUCLEOTIDE SEQUENCE [LARGE SCALE GENOMIC DNA]</scope>
    <source>
        <strain evidence="2">JCM15298</strain>
    </source>
</reference>
<name>A0A117I9L3_MYCCR</name>
<accession>A0A117I9L3</accession>
<dbReference type="RefSeq" id="WP_234811639.1">
    <property type="nucleotide sequence ID" value="NZ_BCSY01000035.1"/>
</dbReference>
<comment type="caution">
    <text evidence="1">The sequence shown here is derived from an EMBL/GenBank/DDBJ whole genome shotgun (WGS) entry which is preliminary data.</text>
</comment>
<keyword evidence="2" id="KW-1185">Reference proteome</keyword>
<evidence type="ECO:0000313" key="2">
    <source>
        <dbReference type="Proteomes" id="UP000069443"/>
    </source>
</evidence>